<name>A0ABD0KWQ2_9CAEN</name>
<dbReference type="Proteomes" id="UP001519460">
    <property type="component" value="Unassembled WGS sequence"/>
</dbReference>
<accession>A0ABD0KWQ2</accession>
<sequence>MDVRFFRVKSDCVFGWGAPRAKDQCLLDRMNEETPRPRFQKAEVSQLGVRVTRSLRAGAFWWLSNFRFKSGELDRRLLVAML</sequence>
<evidence type="ECO:0000313" key="1">
    <source>
        <dbReference type="EMBL" id="KAK7491738.1"/>
    </source>
</evidence>
<proteinExistence type="predicted"/>
<comment type="caution">
    <text evidence="1">The sequence shown here is derived from an EMBL/GenBank/DDBJ whole genome shotgun (WGS) entry which is preliminary data.</text>
</comment>
<dbReference type="AlphaFoldDB" id="A0ABD0KWQ2"/>
<reference evidence="1 2" key="1">
    <citation type="journal article" date="2023" name="Sci. Data">
        <title>Genome assembly of the Korean intertidal mud-creeper Batillaria attramentaria.</title>
        <authorList>
            <person name="Patra A.K."/>
            <person name="Ho P.T."/>
            <person name="Jun S."/>
            <person name="Lee S.J."/>
            <person name="Kim Y."/>
            <person name="Won Y.J."/>
        </authorList>
    </citation>
    <scope>NUCLEOTIDE SEQUENCE [LARGE SCALE GENOMIC DNA]</scope>
    <source>
        <strain evidence="1">Wonlab-2016</strain>
    </source>
</reference>
<keyword evidence="2" id="KW-1185">Reference proteome</keyword>
<protein>
    <submittedName>
        <fullName evidence="1">Uncharacterized protein</fullName>
    </submittedName>
</protein>
<organism evidence="1 2">
    <name type="scientific">Batillaria attramentaria</name>
    <dbReference type="NCBI Taxonomy" id="370345"/>
    <lineage>
        <taxon>Eukaryota</taxon>
        <taxon>Metazoa</taxon>
        <taxon>Spiralia</taxon>
        <taxon>Lophotrochozoa</taxon>
        <taxon>Mollusca</taxon>
        <taxon>Gastropoda</taxon>
        <taxon>Caenogastropoda</taxon>
        <taxon>Sorbeoconcha</taxon>
        <taxon>Cerithioidea</taxon>
        <taxon>Batillariidae</taxon>
        <taxon>Batillaria</taxon>
    </lineage>
</organism>
<gene>
    <name evidence="1" type="ORF">BaRGS_00016994</name>
</gene>
<dbReference type="EMBL" id="JACVVK020000111">
    <property type="protein sequence ID" value="KAK7491738.1"/>
    <property type="molecule type" value="Genomic_DNA"/>
</dbReference>
<evidence type="ECO:0000313" key="2">
    <source>
        <dbReference type="Proteomes" id="UP001519460"/>
    </source>
</evidence>